<dbReference type="EMBL" id="AP011532">
    <property type="protein sequence ID" value="BAI61561.1"/>
    <property type="molecule type" value="Genomic_DNA"/>
</dbReference>
<evidence type="ECO:0000313" key="9">
    <source>
        <dbReference type="Proteomes" id="UP000001882"/>
    </source>
</evidence>
<comment type="cofactor">
    <cofactor evidence="6">
        <name>[4Fe-4S] cluster</name>
        <dbReference type="ChEBI" id="CHEBI:49883"/>
    </cofactor>
    <text evidence="6">Binds 1 [4Fe-4S] cluster. The cluster is coordinated with 3 cysteines and an exchangeable S-adenosyl-L-methionine.</text>
</comment>
<comment type="similarity">
    <text evidence="6">Belongs to the UPF0313 family.</text>
</comment>
<evidence type="ECO:0000256" key="6">
    <source>
        <dbReference type="HAMAP-Rule" id="MF_01251"/>
    </source>
</evidence>
<evidence type="ECO:0000313" key="8">
    <source>
        <dbReference type="EMBL" id="BAI61561.1"/>
    </source>
</evidence>
<reference evidence="9" key="3">
    <citation type="journal article" date="2011" name="PLoS ONE">
        <title>Genome sequence of a mesophilic hydrogenotrophic methanogen Methanocella paludicola, the first cultivated representative of the order Methanocellales.</title>
        <authorList>
            <person name="Sakai S."/>
            <person name="Takaki Y."/>
            <person name="Shimamura S."/>
            <person name="Sekine M."/>
            <person name="Tajima T."/>
            <person name="Kosugi H."/>
            <person name="Ichikawa N."/>
            <person name="Tasumi E."/>
            <person name="Hiraki A.T."/>
            <person name="Shimizu A."/>
            <person name="Kato Y."/>
            <person name="Nishiko R."/>
            <person name="Mori K."/>
            <person name="Fujita N."/>
            <person name="Imachi H."/>
            <person name="Takai K."/>
        </authorList>
    </citation>
    <scope>NUCLEOTIDE SEQUENCE [LARGE SCALE GENOMIC DNA]</scope>
    <source>
        <strain evidence="9">DSM 17711 / JCM 13418 / NBRC 101707 / SANAE</strain>
    </source>
</reference>
<dbReference type="InterPro" id="IPR024560">
    <property type="entry name" value="UPF0313_C"/>
</dbReference>
<dbReference type="NCBIfam" id="TIGR03904">
    <property type="entry name" value="SAM_YgiQ"/>
    <property type="match status" value="1"/>
</dbReference>
<dbReference type="InterPro" id="IPR007197">
    <property type="entry name" value="rSAM"/>
</dbReference>
<dbReference type="InterPro" id="IPR023404">
    <property type="entry name" value="rSAM_horseshoe"/>
</dbReference>
<dbReference type="InterPro" id="IPR006638">
    <property type="entry name" value="Elp3/MiaA/NifB-like_rSAM"/>
</dbReference>
<dbReference type="Proteomes" id="UP000001882">
    <property type="component" value="Chromosome"/>
</dbReference>
<dbReference type="HAMAP" id="MF_01251">
    <property type="entry name" value="UPF0313"/>
    <property type="match status" value="1"/>
</dbReference>
<sequence length="603" mass="68082">MKKRSSGRFLPMSLEEMGRLGWSQPDVIIVSGDAYVDHPAFGPALVGRVLEDAGYRVGMIAIPDFRDKRAFDVLGEPRLCFCVSSGNVDSMVNNYTANKRIRTEDDYAPGGKGGLRPDRAVLVYCNRIRETYKSKPIVIGGIEASLRRFAHYDYWDDKVRQSILADSPADLLVYGMAEKPIVEVVHQLNSGKAIGDIKGIRGTSTKTRELDIEGFVELPDYKVVSTDKMAYARAFKAYSDEQDPFYGRVVVQRHPKTIVVQNPPPMPMTTAELDHVYGLPYTRRPHPSYKEEIPGLRTVRFSITSHRGCFGGCAFCAITNHQGRIVQSRSIESIVEEVKKLVKMPEFKGTITDIGGPTADMYMLGCEKQSKYGACQDKLCLYPKACPSLKRDHGDLIKLLKAVESVPGVKNVFIGSGIRYDLAMQDEDYLYHICEHNVSGQLKVAPEHVSKAVTDAMCKPSIEMYERFVKRYKEINRELGKEQYIIPYFISGHPGCTLNDAVQLAEYVRDMGYYVEQVQDFTPTPSTLSTCMYYTGYNPYTEKEVYVPRSVDERRMQRALLQYKDPANYDLVKKALQKAGRKDLIGYGPKCLIPPTRPHGRRR</sequence>
<organism evidence="8 9">
    <name type="scientific">Methanocella paludicola (strain DSM 17711 / JCM 13418 / NBRC 101707 / SANAE)</name>
    <dbReference type="NCBI Taxonomy" id="304371"/>
    <lineage>
        <taxon>Archaea</taxon>
        <taxon>Methanobacteriati</taxon>
        <taxon>Methanobacteriota</taxon>
        <taxon>Stenosarchaea group</taxon>
        <taxon>Methanomicrobia</taxon>
        <taxon>Methanocellales</taxon>
        <taxon>Methanocellaceae</taxon>
        <taxon>Methanocella</taxon>
    </lineage>
</organism>
<dbReference type="InParanoid" id="D1YYN9"/>
<dbReference type="Pfam" id="PF08497">
    <property type="entry name" value="Radical_SAM_N"/>
    <property type="match status" value="1"/>
</dbReference>
<dbReference type="eggNOG" id="arCOG04984">
    <property type="taxonomic scope" value="Archaea"/>
</dbReference>
<keyword evidence="4 6" id="KW-0408">Iron</keyword>
<accession>D1YYN9</accession>
<feature type="binding site" evidence="6">
    <location>
        <position position="316"/>
    </location>
    <ligand>
        <name>[4Fe-4S] cluster</name>
        <dbReference type="ChEBI" id="CHEBI:49883"/>
        <note>4Fe-4S-S-AdoMet</note>
    </ligand>
</feature>
<keyword evidence="2 6" id="KW-0949">S-adenosyl-L-methionine</keyword>
<dbReference type="STRING" id="304371.MCP_1489"/>
<dbReference type="InterPro" id="IPR022946">
    <property type="entry name" value="UPF0313"/>
</dbReference>
<dbReference type="AlphaFoldDB" id="D1YYN9"/>
<feature type="binding site" evidence="6">
    <location>
        <position position="313"/>
    </location>
    <ligand>
        <name>[4Fe-4S] cluster</name>
        <dbReference type="ChEBI" id="CHEBI:49883"/>
        <note>4Fe-4S-S-AdoMet</note>
    </ligand>
</feature>
<protein>
    <recommendedName>
        <fullName evidence="7">Radical SAM core domain-containing protein</fullName>
    </recommendedName>
</protein>
<evidence type="ECO:0000256" key="3">
    <source>
        <dbReference type="ARBA" id="ARBA00022723"/>
    </source>
</evidence>
<reference evidence="8 9" key="2">
    <citation type="journal article" date="2008" name="Int. J. Syst. Evol. Microbiol.">
        <title>Methanocella paludicola gen. nov., sp. nov., a methane-producing archaeon, the first isolate of the lineage 'Rice Cluster I', and proposal of the new archaeal order Methanocellales ord. nov.</title>
        <authorList>
            <person name="Sakai S."/>
            <person name="Imachi H."/>
            <person name="Hanada S."/>
            <person name="Ohashi A."/>
            <person name="Harada H."/>
            <person name="Kamagata Y."/>
        </authorList>
    </citation>
    <scope>NUCLEOTIDE SEQUENCE [LARGE SCALE GENOMIC DNA]</scope>
    <source>
        <strain evidence="9">DSM 17711 / JCM 13418 / NBRC 101707 / SANAE</strain>
    </source>
</reference>
<evidence type="ECO:0000256" key="5">
    <source>
        <dbReference type="ARBA" id="ARBA00023014"/>
    </source>
</evidence>
<name>D1YYN9_METPS</name>
<dbReference type="RefSeq" id="WP_012900240.1">
    <property type="nucleotide sequence ID" value="NC_013665.1"/>
</dbReference>
<dbReference type="KEGG" id="mpd:MCP_1489"/>
<keyword evidence="5 6" id="KW-0411">Iron-sulfur</keyword>
<proteinExistence type="inferred from homology"/>
<dbReference type="SUPFAM" id="SSF102114">
    <property type="entry name" value="Radical SAM enzymes"/>
    <property type="match status" value="1"/>
</dbReference>
<dbReference type="SFLD" id="SFLDG01082">
    <property type="entry name" value="B12-binding_domain_containing"/>
    <property type="match status" value="1"/>
</dbReference>
<dbReference type="GeneID" id="8681436"/>
<dbReference type="Gene3D" id="3.80.30.20">
    <property type="entry name" value="tm_1862 like domain"/>
    <property type="match status" value="1"/>
</dbReference>
<dbReference type="SFLD" id="SFLDS00029">
    <property type="entry name" value="Radical_SAM"/>
    <property type="match status" value="1"/>
</dbReference>
<feature type="binding site" evidence="6">
    <location>
        <position position="309"/>
    </location>
    <ligand>
        <name>[4Fe-4S] cluster</name>
        <dbReference type="ChEBI" id="CHEBI:49883"/>
        <note>4Fe-4S-S-AdoMet</note>
    </ligand>
</feature>
<dbReference type="GO" id="GO:0051539">
    <property type="term" value="F:4 iron, 4 sulfur cluster binding"/>
    <property type="evidence" value="ECO:0007669"/>
    <property type="project" value="UniProtKB-KW"/>
</dbReference>
<dbReference type="InterPro" id="IPR058240">
    <property type="entry name" value="rSAM_sf"/>
</dbReference>
<dbReference type="SFLD" id="SFLDG01069">
    <property type="entry name" value="UPF0313"/>
    <property type="match status" value="1"/>
</dbReference>
<evidence type="ECO:0000256" key="2">
    <source>
        <dbReference type="ARBA" id="ARBA00022691"/>
    </source>
</evidence>
<dbReference type="GO" id="GO:0005506">
    <property type="term" value="F:iron ion binding"/>
    <property type="evidence" value="ECO:0007669"/>
    <property type="project" value="UniProtKB-UniRule"/>
</dbReference>
<dbReference type="Pfam" id="PF11842">
    <property type="entry name" value="DUF3362"/>
    <property type="match status" value="1"/>
</dbReference>
<gene>
    <name evidence="8" type="ordered locus">MCP_1489</name>
</gene>
<evidence type="ECO:0000259" key="7">
    <source>
        <dbReference type="PROSITE" id="PS51918"/>
    </source>
</evidence>
<keyword evidence="9" id="KW-1185">Reference proteome</keyword>
<reference evidence="8 9" key="1">
    <citation type="journal article" date="2007" name="Appl. Environ. Microbiol.">
        <title>Isolation of key methanogens for global methane emission from rice paddy fields: a novel isolate affiliated with the clone cluster rice cluster I.</title>
        <authorList>
            <person name="Sakai S."/>
            <person name="Imachi H."/>
            <person name="Sekiguchi Y."/>
            <person name="Ohashi A."/>
            <person name="Harada H."/>
            <person name="Kamagata Y."/>
        </authorList>
    </citation>
    <scope>NUCLEOTIDE SEQUENCE [LARGE SCALE GENOMIC DNA]</scope>
    <source>
        <strain evidence="9">DSM 17711 / JCM 13418 / NBRC 101707 / SANAE</strain>
    </source>
</reference>
<dbReference type="PANTHER" id="PTHR32331">
    <property type="entry name" value="UPF0313 PROTEIN YGIQ"/>
    <property type="match status" value="1"/>
</dbReference>
<feature type="domain" description="Radical SAM core" evidence="7">
    <location>
        <begin position="294"/>
        <end position="564"/>
    </location>
</feature>
<dbReference type="InterPro" id="IPR013704">
    <property type="entry name" value="UPF0313_N"/>
</dbReference>
<evidence type="ECO:0000256" key="4">
    <source>
        <dbReference type="ARBA" id="ARBA00023004"/>
    </source>
</evidence>
<dbReference type="PANTHER" id="PTHR32331:SF0">
    <property type="entry name" value="UPF0313 PROTEIN YGIQ"/>
    <property type="match status" value="1"/>
</dbReference>
<keyword evidence="1 6" id="KW-0004">4Fe-4S</keyword>
<dbReference type="SMART" id="SM00729">
    <property type="entry name" value="Elp3"/>
    <property type="match status" value="1"/>
</dbReference>
<evidence type="ECO:0000256" key="1">
    <source>
        <dbReference type="ARBA" id="ARBA00022485"/>
    </source>
</evidence>
<dbReference type="Pfam" id="PF04055">
    <property type="entry name" value="Radical_SAM"/>
    <property type="match status" value="1"/>
</dbReference>
<keyword evidence="3 6" id="KW-0479">Metal-binding</keyword>
<dbReference type="GO" id="GO:0003824">
    <property type="term" value="F:catalytic activity"/>
    <property type="evidence" value="ECO:0007669"/>
    <property type="project" value="InterPro"/>
</dbReference>
<dbReference type="PROSITE" id="PS51918">
    <property type="entry name" value="RADICAL_SAM"/>
    <property type="match status" value="1"/>
</dbReference>